<organism evidence="1 2">
    <name type="scientific">Okeania hirsuta</name>
    <dbReference type="NCBI Taxonomy" id="1458930"/>
    <lineage>
        <taxon>Bacteria</taxon>
        <taxon>Bacillati</taxon>
        <taxon>Cyanobacteriota</taxon>
        <taxon>Cyanophyceae</taxon>
        <taxon>Oscillatoriophycideae</taxon>
        <taxon>Oscillatoriales</taxon>
        <taxon>Microcoleaceae</taxon>
        <taxon>Okeania</taxon>
    </lineage>
</organism>
<sequence>MRFISPDWDFSNERSGIWFLQAGGIKHIMLHWNLAVSAGLGPALFGGMEQSSFGVVERFGWWLHITMVFVFLNYS</sequence>
<comment type="caution">
    <text evidence="1">The sequence shown here is derived from an EMBL/GenBank/DDBJ whole genome shotgun (WGS) entry which is preliminary data.</text>
</comment>
<evidence type="ECO:0000313" key="1">
    <source>
        <dbReference type="EMBL" id="RQH28734.1"/>
    </source>
</evidence>
<dbReference type="Proteomes" id="UP000269154">
    <property type="component" value="Unassembled WGS sequence"/>
</dbReference>
<accession>A0A3N6PL91</accession>
<proteinExistence type="predicted"/>
<gene>
    <name evidence="1" type="ORF">D5R40_25375</name>
</gene>
<reference evidence="1 2" key="1">
    <citation type="journal article" date="2018" name="ACS Chem. Biol.">
        <title>Ketoreductase domain dysfunction expands chemodiversity: malyngamide biosynthesis in the cyanobacterium Okeania hirsuta.</title>
        <authorList>
            <person name="Moss N.A."/>
            <person name="Leao T."/>
            <person name="Rankin M."/>
            <person name="McCullough T.M."/>
            <person name="Qu P."/>
            <person name="Korobeynikov A."/>
            <person name="Smith J.L."/>
            <person name="Gerwick L."/>
            <person name="Gerwick W.H."/>
        </authorList>
    </citation>
    <scope>NUCLEOTIDE SEQUENCE [LARGE SCALE GENOMIC DNA]</scope>
    <source>
        <strain evidence="1 2">PAB10Feb10-1</strain>
    </source>
</reference>
<protein>
    <submittedName>
        <fullName evidence="1">Uncharacterized protein</fullName>
    </submittedName>
</protein>
<evidence type="ECO:0000313" key="2">
    <source>
        <dbReference type="Proteomes" id="UP000269154"/>
    </source>
</evidence>
<keyword evidence="2" id="KW-1185">Reference proteome</keyword>
<dbReference type="AlphaFoldDB" id="A0A3N6PL91"/>
<dbReference type="EMBL" id="RCBY01000205">
    <property type="protein sequence ID" value="RQH28734.1"/>
    <property type="molecule type" value="Genomic_DNA"/>
</dbReference>
<name>A0A3N6PL91_9CYAN</name>